<accession>A0A7N0VEA4</accession>
<sequence length="125" mass="14492">MNLNPLKYFCGCRFLVLLFPSGCLPFPSHIFYLFVFKHLVELRSFCRQSRVSGFIYCRVDVSLFQTCFVQCHPINVAVCVCGQFVPVRCRLFPLFLFIVFSCGFCCFILLNLWSLMWVGSVIGFL</sequence>
<feature type="transmembrane region" description="Helical" evidence="1">
    <location>
        <begin position="94"/>
        <end position="116"/>
    </location>
</feature>
<dbReference type="Proteomes" id="UP000594263">
    <property type="component" value="Unplaced"/>
</dbReference>
<dbReference type="EnsemblPlants" id="Kaladp0725s0002.1.v1.1">
    <property type="protein sequence ID" value="Kaladp0725s0002.1.v1.1.CDS.1"/>
    <property type="gene ID" value="Kaladp0725s0002.v1.1"/>
</dbReference>
<protein>
    <submittedName>
        <fullName evidence="2">Uncharacterized protein</fullName>
    </submittedName>
</protein>
<proteinExistence type="predicted"/>
<keyword evidence="1" id="KW-0812">Transmembrane</keyword>
<evidence type="ECO:0000313" key="2">
    <source>
        <dbReference type="EnsemblPlants" id="Kaladp0725s0002.1.v1.1.CDS.1"/>
    </source>
</evidence>
<keyword evidence="1" id="KW-1133">Transmembrane helix</keyword>
<organism evidence="2 3">
    <name type="scientific">Kalanchoe fedtschenkoi</name>
    <name type="common">Lavender scallops</name>
    <name type="synonym">South American air plant</name>
    <dbReference type="NCBI Taxonomy" id="63787"/>
    <lineage>
        <taxon>Eukaryota</taxon>
        <taxon>Viridiplantae</taxon>
        <taxon>Streptophyta</taxon>
        <taxon>Embryophyta</taxon>
        <taxon>Tracheophyta</taxon>
        <taxon>Spermatophyta</taxon>
        <taxon>Magnoliopsida</taxon>
        <taxon>eudicotyledons</taxon>
        <taxon>Gunneridae</taxon>
        <taxon>Pentapetalae</taxon>
        <taxon>Saxifragales</taxon>
        <taxon>Crassulaceae</taxon>
        <taxon>Kalanchoe</taxon>
    </lineage>
</organism>
<keyword evidence="1" id="KW-0472">Membrane</keyword>
<reference evidence="2" key="1">
    <citation type="submission" date="2021-01" db="UniProtKB">
        <authorList>
            <consortium name="EnsemblPlants"/>
        </authorList>
    </citation>
    <scope>IDENTIFICATION</scope>
</reference>
<evidence type="ECO:0000313" key="3">
    <source>
        <dbReference type="Proteomes" id="UP000594263"/>
    </source>
</evidence>
<name>A0A7N0VEA4_KALFE</name>
<feature type="transmembrane region" description="Helical" evidence="1">
    <location>
        <begin position="14"/>
        <end position="35"/>
    </location>
</feature>
<dbReference type="Gramene" id="Kaladp0725s0002.1.v1.1">
    <property type="protein sequence ID" value="Kaladp0725s0002.1.v1.1.CDS.1"/>
    <property type="gene ID" value="Kaladp0725s0002.v1.1"/>
</dbReference>
<keyword evidence="3" id="KW-1185">Reference proteome</keyword>
<evidence type="ECO:0000256" key="1">
    <source>
        <dbReference type="SAM" id="Phobius"/>
    </source>
</evidence>
<dbReference type="AlphaFoldDB" id="A0A7N0VEA4"/>